<sequence>MLMHNAVTSTLGDVEARFGKKKEEKKEGKTAAIKHTADILSEEELERMKEERERIEAKHQELRDRQAA</sequence>
<dbReference type="Proteomes" id="UP000823561">
    <property type="component" value="Chromosome 3"/>
</dbReference>
<dbReference type="EMBL" id="JADWDJ010000003">
    <property type="protein sequence ID" value="KAG5283043.1"/>
    <property type="molecule type" value="Genomic_DNA"/>
</dbReference>
<reference evidence="2" key="1">
    <citation type="submission" date="2020-10" db="EMBL/GenBank/DDBJ databases">
        <title>Chromosome-scale genome assembly of the Allis shad, Alosa alosa.</title>
        <authorList>
            <person name="Margot Z."/>
            <person name="Christophe K."/>
            <person name="Cabau C."/>
            <person name="Louis A."/>
            <person name="Berthelot C."/>
            <person name="Parey E."/>
            <person name="Roest Crollius H."/>
            <person name="Montfort J."/>
            <person name="Robinson-Rechavi M."/>
            <person name="Bucao C."/>
            <person name="Bouchez O."/>
            <person name="Gislard M."/>
            <person name="Lluch J."/>
            <person name="Milhes M."/>
            <person name="Lampietro C."/>
            <person name="Lopez Roques C."/>
            <person name="Donnadieu C."/>
            <person name="Braasch I."/>
            <person name="Desvignes T."/>
            <person name="Postlethwait J."/>
            <person name="Bobe J."/>
            <person name="Guiguen Y."/>
        </authorList>
    </citation>
    <scope>NUCLEOTIDE SEQUENCE</scope>
    <source>
        <strain evidence="2">M-15738</strain>
        <tissue evidence="2">Blood</tissue>
    </source>
</reference>
<keyword evidence="3" id="KW-1185">Reference proteome</keyword>
<dbReference type="AlphaFoldDB" id="A0AAV6H6P5"/>
<evidence type="ECO:0000313" key="3">
    <source>
        <dbReference type="Proteomes" id="UP000823561"/>
    </source>
</evidence>
<proteinExistence type="predicted"/>
<keyword evidence="1" id="KW-0175">Coiled coil</keyword>
<feature type="coiled-coil region" evidence="1">
    <location>
        <begin position="38"/>
        <end position="68"/>
    </location>
</feature>
<evidence type="ECO:0000256" key="1">
    <source>
        <dbReference type="SAM" id="Coils"/>
    </source>
</evidence>
<gene>
    <name evidence="2" type="ORF">AALO_G00037660</name>
</gene>
<evidence type="ECO:0000313" key="2">
    <source>
        <dbReference type="EMBL" id="KAG5283043.1"/>
    </source>
</evidence>
<protein>
    <submittedName>
        <fullName evidence="2">Uncharacterized protein</fullName>
    </submittedName>
</protein>
<comment type="caution">
    <text evidence="2">The sequence shown here is derived from an EMBL/GenBank/DDBJ whole genome shotgun (WGS) entry which is preliminary data.</text>
</comment>
<accession>A0AAV6H6P5</accession>
<name>A0AAV6H6P5_9TELE</name>
<organism evidence="2 3">
    <name type="scientific">Alosa alosa</name>
    <name type="common">allis shad</name>
    <dbReference type="NCBI Taxonomy" id="278164"/>
    <lineage>
        <taxon>Eukaryota</taxon>
        <taxon>Metazoa</taxon>
        <taxon>Chordata</taxon>
        <taxon>Craniata</taxon>
        <taxon>Vertebrata</taxon>
        <taxon>Euteleostomi</taxon>
        <taxon>Actinopterygii</taxon>
        <taxon>Neopterygii</taxon>
        <taxon>Teleostei</taxon>
        <taxon>Clupei</taxon>
        <taxon>Clupeiformes</taxon>
        <taxon>Clupeoidei</taxon>
        <taxon>Clupeidae</taxon>
        <taxon>Alosa</taxon>
    </lineage>
</organism>